<dbReference type="AlphaFoldDB" id="A0A553NTI6"/>
<feature type="region of interest" description="Disordered" evidence="8">
    <location>
        <begin position="246"/>
        <end position="268"/>
    </location>
</feature>
<dbReference type="Gene3D" id="6.10.250.90">
    <property type="match status" value="1"/>
</dbReference>
<dbReference type="Pfam" id="PF05557">
    <property type="entry name" value="MAD"/>
    <property type="match status" value="1"/>
</dbReference>
<feature type="compositionally biased region" description="Basic and acidic residues" evidence="8">
    <location>
        <begin position="246"/>
        <end position="266"/>
    </location>
</feature>
<dbReference type="Proteomes" id="UP000318571">
    <property type="component" value="Chromosome 1"/>
</dbReference>
<reference evidence="9 10" key="1">
    <citation type="journal article" date="2018" name="Nat. Ecol. Evol.">
        <title>Genomic signatures of mitonuclear coevolution across populations of Tigriopus californicus.</title>
        <authorList>
            <person name="Barreto F.S."/>
            <person name="Watson E.T."/>
            <person name="Lima T.G."/>
            <person name="Willett C.S."/>
            <person name="Edmands S."/>
            <person name="Li W."/>
            <person name="Burton R.S."/>
        </authorList>
    </citation>
    <scope>NUCLEOTIDE SEQUENCE [LARGE SCALE GENOMIC DNA]</scope>
    <source>
        <strain evidence="9 10">San Diego</strain>
    </source>
</reference>
<name>A0A553NTI6_TIGCA</name>
<comment type="similarity">
    <text evidence="2">Belongs to the MAD1 family.</text>
</comment>
<evidence type="ECO:0000313" key="10">
    <source>
        <dbReference type="Proteomes" id="UP000318571"/>
    </source>
</evidence>
<proteinExistence type="inferred from homology"/>
<dbReference type="STRING" id="6832.A0A553NTI6"/>
<feature type="region of interest" description="Disordered" evidence="8">
    <location>
        <begin position="71"/>
        <end position="164"/>
    </location>
</feature>
<dbReference type="InterPro" id="IPR008672">
    <property type="entry name" value="Mad1"/>
</dbReference>
<dbReference type="Gene3D" id="1.20.5.170">
    <property type="match status" value="1"/>
</dbReference>
<evidence type="ECO:0000256" key="3">
    <source>
        <dbReference type="ARBA" id="ARBA00022618"/>
    </source>
</evidence>
<evidence type="ECO:0000256" key="8">
    <source>
        <dbReference type="SAM" id="MobiDB-lite"/>
    </source>
</evidence>
<protein>
    <recommendedName>
        <fullName evidence="11">Mitotic spindle assembly checkpoint protein MAD1</fullName>
    </recommendedName>
</protein>
<dbReference type="Gene3D" id="3.30.457.60">
    <property type="match status" value="1"/>
</dbReference>
<dbReference type="PANTHER" id="PTHR23168">
    <property type="entry name" value="MITOTIC SPINDLE ASSEMBLY CHECKPOINT PROTEIN MAD1 MITOTIC ARREST DEFICIENT-LIKE PROTEIN 1"/>
    <property type="match status" value="1"/>
</dbReference>
<accession>A0A553NTI6</accession>
<feature type="compositionally biased region" description="Low complexity" evidence="8">
    <location>
        <begin position="114"/>
        <end position="129"/>
    </location>
</feature>
<organism evidence="9 10">
    <name type="scientific">Tigriopus californicus</name>
    <name type="common">Marine copepod</name>
    <dbReference type="NCBI Taxonomy" id="6832"/>
    <lineage>
        <taxon>Eukaryota</taxon>
        <taxon>Metazoa</taxon>
        <taxon>Ecdysozoa</taxon>
        <taxon>Arthropoda</taxon>
        <taxon>Crustacea</taxon>
        <taxon>Multicrustacea</taxon>
        <taxon>Hexanauplia</taxon>
        <taxon>Copepoda</taxon>
        <taxon>Harpacticoida</taxon>
        <taxon>Harpacticidae</taxon>
        <taxon>Tigriopus</taxon>
    </lineage>
</organism>
<keyword evidence="6" id="KW-0131">Cell cycle</keyword>
<evidence type="ECO:0000256" key="1">
    <source>
        <dbReference type="ARBA" id="ARBA00004123"/>
    </source>
</evidence>
<dbReference type="EMBL" id="VCGU01000010">
    <property type="protein sequence ID" value="TRY68739.1"/>
    <property type="molecule type" value="Genomic_DNA"/>
</dbReference>
<dbReference type="GO" id="GO:0051315">
    <property type="term" value="P:attachment of mitotic spindle microtubules to kinetochore"/>
    <property type="evidence" value="ECO:0007669"/>
    <property type="project" value="TreeGrafter"/>
</dbReference>
<keyword evidence="10" id="KW-1185">Reference proteome</keyword>
<dbReference type="GO" id="GO:0000776">
    <property type="term" value="C:kinetochore"/>
    <property type="evidence" value="ECO:0007669"/>
    <property type="project" value="TreeGrafter"/>
</dbReference>
<feature type="coiled-coil region" evidence="7">
    <location>
        <begin position="678"/>
        <end position="740"/>
    </location>
</feature>
<dbReference type="GO" id="GO:0051301">
    <property type="term" value="P:cell division"/>
    <property type="evidence" value="ECO:0007669"/>
    <property type="project" value="UniProtKB-KW"/>
</dbReference>
<gene>
    <name evidence="9" type="ORF">TCAL_07664</name>
</gene>
<dbReference type="OrthoDB" id="331602at2759"/>
<feature type="coiled-coil region" evidence="7">
    <location>
        <begin position="568"/>
        <end position="649"/>
    </location>
</feature>
<evidence type="ECO:0000313" key="9">
    <source>
        <dbReference type="EMBL" id="TRY68739.1"/>
    </source>
</evidence>
<evidence type="ECO:0008006" key="11">
    <source>
        <dbReference type="Google" id="ProtNLM"/>
    </source>
</evidence>
<evidence type="ECO:0000256" key="6">
    <source>
        <dbReference type="ARBA" id="ARBA00023306"/>
    </source>
</evidence>
<dbReference type="OMA" id="FGFIIEF"/>
<dbReference type="GO" id="GO:0072686">
    <property type="term" value="C:mitotic spindle"/>
    <property type="evidence" value="ECO:0007669"/>
    <property type="project" value="TreeGrafter"/>
</dbReference>
<feature type="coiled-coil region" evidence="7">
    <location>
        <begin position="486"/>
        <end position="513"/>
    </location>
</feature>
<dbReference type="GO" id="GO:0007094">
    <property type="term" value="P:mitotic spindle assembly checkpoint signaling"/>
    <property type="evidence" value="ECO:0007669"/>
    <property type="project" value="InterPro"/>
</dbReference>
<comment type="caution">
    <text evidence="9">The sequence shown here is derived from an EMBL/GenBank/DDBJ whole genome shotgun (WGS) entry which is preliminary data.</text>
</comment>
<dbReference type="PANTHER" id="PTHR23168:SF0">
    <property type="entry name" value="MITOTIC SPINDLE ASSEMBLY CHECKPOINT PROTEIN MAD1"/>
    <property type="match status" value="1"/>
</dbReference>
<evidence type="ECO:0000256" key="5">
    <source>
        <dbReference type="ARBA" id="ARBA00023242"/>
    </source>
</evidence>
<keyword evidence="4" id="KW-0498">Mitosis</keyword>
<evidence type="ECO:0000256" key="4">
    <source>
        <dbReference type="ARBA" id="ARBA00022776"/>
    </source>
</evidence>
<keyword evidence="3" id="KW-0132">Cell division</keyword>
<evidence type="ECO:0000256" key="2">
    <source>
        <dbReference type="ARBA" id="ARBA00008029"/>
    </source>
</evidence>
<feature type="region of interest" description="Disordered" evidence="8">
    <location>
        <begin position="315"/>
        <end position="334"/>
    </location>
</feature>
<feature type="compositionally biased region" description="Low complexity" evidence="8">
    <location>
        <begin position="79"/>
        <end position="104"/>
    </location>
</feature>
<dbReference type="SUPFAM" id="SSF75704">
    <property type="entry name" value="Mitotic arrest deficient-like 1, Mad1"/>
    <property type="match status" value="1"/>
</dbReference>
<keyword evidence="5" id="KW-0539">Nucleus</keyword>
<keyword evidence="7" id="KW-0175">Coiled coil</keyword>
<dbReference type="GO" id="GO:0005635">
    <property type="term" value="C:nuclear envelope"/>
    <property type="evidence" value="ECO:0007669"/>
    <property type="project" value="TreeGrafter"/>
</dbReference>
<evidence type="ECO:0000256" key="7">
    <source>
        <dbReference type="SAM" id="Coils"/>
    </source>
</evidence>
<comment type="subcellular location">
    <subcellularLocation>
        <location evidence="1">Nucleus</location>
    </subcellularLocation>
</comment>
<sequence length="853" mass="97873">MSREWQLTQKWKTCNDHSPEAGLNLSETWSMSLHLFSDKMDDPESSFEDPTSVLKVLADYQASHRRRTSFLKRNRIDSTSHTSAVSSTSTTAQASHTSHNAHSTVQQHLRFDDSGSSASSPFPSWGAGPKLPRLSPTLGPDPWAGAHFPPPVSQTASSAIDETSRRQIAELEQKLAVQASQILDAQTQVTKYEAQMQKMALLAEKDRWAQTSEREKRQLERDHELQRREELEFQVQKLQKRLRLQSEQDQLARRRSRESGQDDERNYQWLGQENAQLKQQALETRGEFQDQRQAWKREKHDLEFQIRALKSDLEQKRKSEELEERGQKSREKDSVKLERLALELQQSQAEVQRLTLALEHNQDATLTRNIMREQLAHYPQLLRENEALKRENKLLNETAENGVLLKEQISDLQSQMDQAQQQISAGQKSQSDLMFLKKTLQHWENLCLRFLSEDDRASLTGKISPDIMAAQIGELQRKELGLIQDLNECKSECSGLERKVKVLEDAKTKVEKELTVKKNVIAEQSGFVKKLQRKIFLVAKERDSYKSVLGSYEQEITFTGGNFERDRIASLEKVVSEHQSMIEKLETLLAQARSGSDSPNNEEDNDDNNELREEIARLGQELETLTKDLEAVRREKDDLELELEKRAIRGDYNPTEAQVLHFGNNPMSQAVEGRGQEFKLLQAENEALKARVKLLKEGQSRDLTVLVGQKMDEGASSQEVKDLNEQLKLAEIRQQRLLEAFKKTSTDFREVICQLTGFKINVVEDLYSLYPIYSENQDDHLAFKYSDGQCHMLETDFSSQLGEFIDLHLKRQNSIPVFLAAVISDLFSRQTFETISMSITTAGEEEDDPICLD</sequence>